<evidence type="ECO:0000256" key="5">
    <source>
        <dbReference type="ARBA" id="ARBA00023157"/>
    </source>
</evidence>
<evidence type="ECO:0000256" key="1">
    <source>
        <dbReference type="ARBA" id="ARBA00004191"/>
    </source>
</evidence>
<keyword evidence="7" id="KW-0732">Signal</keyword>
<dbReference type="AlphaFoldDB" id="A0A8H5HKE6"/>
<dbReference type="OrthoDB" id="4225815at2759"/>
<comment type="subcellular location">
    <subcellularLocation>
        <location evidence="1 7">Secreted</location>
        <location evidence="1 7">Cell wall</location>
    </subcellularLocation>
</comment>
<reference evidence="9 10" key="1">
    <citation type="journal article" date="2020" name="ISME J.">
        <title>Uncovering the hidden diversity of litter-decomposition mechanisms in mushroom-forming fungi.</title>
        <authorList>
            <person name="Floudas D."/>
            <person name="Bentzer J."/>
            <person name="Ahren D."/>
            <person name="Johansson T."/>
            <person name="Persson P."/>
            <person name="Tunlid A."/>
        </authorList>
    </citation>
    <scope>NUCLEOTIDE SEQUENCE [LARGE SCALE GENOMIC DNA]</scope>
    <source>
        <strain evidence="9 10">CBS 406.79</strain>
    </source>
</reference>
<keyword evidence="8" id="KW-1133">Transmembrane helix</keyword>
<keyword evidence="8" id="KW-0472">Membrane</keyword>
<dbReference type="GO" id="GO:0009277">
    <property type="term" value="C:fungal-type cell wall"/>
    <property type="evidence" value="ECO:0007669"/>
    <property type="project" value="InterPro"/>
</dbReference>
<keyword evidence="4 7" id="KW-0964">Secreted</keyword>
<feature type="transmembrane region" description="Helical" evidence="8">
    <location>
        <begin position="111"/>
        <end position="131"/>
    </location>
</feature>
<evidence type="ECO:0000256" key="7">
    <source>
        <dbReference type="RuleBase" id="RU365009"/>
    </source>
</evidence>
<comment type="caution">
    <text evidence="9">The sequence shown here is derived from an EMBL/GenBank/DDBJ whole genome shotgun (WGS) entry which is preliminary data.</text>
</comment>
<dbReference type="CDD" id="cd23507">
    <property type="entry name" value="hydrophobin_I"/>
    <property type="match status" value="1"/>
</dbReference>
<keyword evidence="10" id="KW-1185">Reference proteome</keyword>
<evidence type="ECO:0000256" key="2">
    <source>
        <dbReference type="ARBA" id="ARBA00010446"/>
    </source>
</evidence>
<gene>
    <name evidence="9" type="ORF">D9757_007532</name>
</gene>
<dbReference type="EMBL" id="JAACJN010000042">
    <property type="protein sequence ID" value="KAF5384630.1"/>
    <property type="molecule type" value="Genomic_DNA"/>
</dbReference>
<evidence type="ECO:0000256" key="8">
    <source>
        <dbReference type="SAM" id="Phobius"/>
    </source>
</evidence>
<sequence>MLSYQIPSRPKQKEKKWRISVSTLLSLIIMQFKAAFVTAAIASLAAASPAPRDTCSTGPVQCCNQYSTTSDPTIASLAGLLGIALPAINVAVGLLCSPLLRRWRWRWRMLYAARTTLLVVSSPSAVSLFSFKLRSRP</sequence>
<organism evidence="9 10">
    <name type="scientific">Collybiopsis confluens</name>
    <dbReference type="NCBI Taxonomy" id="2823264"/>
    <lineage>
        <taxon>Eukaryota</taxon>
        <taxon>Fungi</taxon>
        <taxon>Dikarya</taxon>
        <taxon>Basidiomycota</taxon>
        <taxon>Agaricomycotina</taxon>
        <taxon>Agaricomycetes</taxon>
        <taxon>Agaricomycetidae</taxon>
        <taxon>Agaricales</taxon>
        <taxon>Marasmiineae</taxon>
        <taxon>Omphalotaceae</taxon>
        <taxon>Collybiopsis</taxon>
    </lineage>
</organism>
<evidence type="ECO:0000256" key="6">
    <source>
        <dbReference type="ARBA" id="ARBA00093546"/>
    </source>
</evidence>
<dbReference type="InterPro" id="IPR001338">
    <property type="entry name" value="Class_I_Hydrophobin"/>
</dbReference>
<evidence type="ECO:0000256" key="4">
    <source>
        <dbReference type="ARBA" id="ARBA00022525"/>
    </source>
</evidence>
<comment type="subunit">
    <text evidence="6">Self-assembles to form functional amyloid fibrils called rodlets. Self-assembly into fibrillar rodlets occurs spontaneously at hydrophobic:hydrophilic interfaces and the rodlets further associate laterally to form amphipathic monolayers.</text>
</comment>
<keyword evidence="8" id="KW-0812">Transmembrane</keyword>
<dbReference type="Pfam" id="PF01185">
    <property type="entry name" value="Hydrophobin"/>
    <property type="match status" value="1"/>
</dbReference>
<proteinExistence type="inferred from homology"/>
<protein>
    <recommendedName>
        <fullName evidence="7">Hydrophobin</fullName>
    </recommendedName>
</protein>
<feature type="transmembrane region" description="Helical" evidence="8">
    <location>
        <begin position="74"/>
        <end position="99"/>
    </location>
</feature>
<evidence type="ECO:0000313" key="10">
    <source>
        <dbReference type="Proteomes" id="UP000518752"/>
    </source>
</evidence>
<evidence type="ECO:0000313" key="9">
    <source>
        <dbReference type="EMBL" id="KAF5384630.1"/>
    </source>
</evidence>
<dbReference type="GO" id="GO:0005199">
    <property type="term" value="F:structural constituent of cell wall"/>
    <property type="evidence" value="ECO:0007669"/>
    <property type="project" value="InterPro"/>
</dbReference>
<keyword evidence="3 7" id="KW-0134">Cell wall</keyword>
<name>A0A8H5HKE6_9AGAR</name>
<dbReference type="Proteomes" id="UP000518752">
    <property type="component" value="Unassembled WGS sequence"/>
</dbReference>
<comment type="similarity">
    <text evidence="2 7">Belongs to the fungal hydrophobin family.</text>
</comment>
<accession>A0A8H5HKE6</accession>
<keyword evidence="5 7" id="KW-1015">Disulfide bond</keyword>
<evidence type="ECO:0000256" key="3">
    <source>
        <dbReference type="ARBA" id="ARBA00022512"/>
    </source>
</evidence>